<evidence type="ECO:0000313" key="3">
    <source>
        <dbReference type="Proteomes" id="UP000554482"/>
    </source>
</evidence>
<feature type="transmembrane region" description="Helical" evidence="1">
    <location>
        <begin position="6"/>
        <end position="25"/>
    </location>
</feature>
<gene>
    <name evidence="2" type="ORF">FRX31_029314</name>
</gene>
<sequence length="77" mass="8874">MWFDPLPIIFFGIPLIFFDVAPQFCNYSRCSFCGSGWLSKVCFSSDFLIRILLIYLALSLSHIRPLSDYDHQLCSST</sequence>
<dbReference type="EMBL" id="JABWDY010036581">
    <property type="protein sequence ID" value="KAF5181099.1"/>
    <property type="molecule type" value="Genomic_DNA"/>
</dbReference>
<dbReference type="AlphaFoldDB" id="A0A7J6V7K5"/>
<keyword evidence="1" id="KW-0812">Transmembrane</keyword>
<dbReference type="Proteomes" id="UP000554482">
    <property type="component" value="Unassembled WGS sequence"/>
</dbReference>
<evidence type="ECO:0000313" key="2">
    <source>
        <dbReference type="EMBL" id="KAF5181099.1"/>
    </source>
</evidence>
<reference evidence="2 3" key="1">
    <citation type="submission" date="2020-06" db="EMBL/GenBank/DDBJ databases">
        <title>Transcriptomic and genomic resources for Thalictrum thalictroides and T. hernandezii: Facilitating candidate gene discovery in an emerging model plant lineage.</title>
        <authorList>
            <person name="Arias T."/>
            <person name="Riano-Pachon D.M."/>
            <person name="Di Stilio V.S."/>
        </authorList>
    </citation>
    <scope>NUCLEOTIDE SEQUENCE [LARGE SCALE GENOMIC DNA]</scope>
    <source>
        <strain evidence="3">cv. WT478/WT964</strain>
        <tissue evidence="2">Leaves</tissue>
    </source>
</reference>
<keyword evidence="1" id="KW-0472">Membrane</keyword>
<protein>
    <submittedName>
        <fullName evidence="2">Uncharacterized protein</fullName>
    </submittedName>
</protein>
<feature type="transmembrane region" description="Helical" evidence="1">
    <location>
        <begin position="37"/>
        <end position="58"/>
    </location>
</feature>
<keyword evidence="3" id="KW-1185">Reference proteome</keyword>
<proteinExistence type="predicted"/>
<evidence type="ECO:0000256" key="1">
    <source>
        <dbReference type="SAM" id="Phobius"/>
    </source>
</evidence>
<comment type="caution">
    <text evidence="2">The sequence shown here is derived from an EMBL/GenBank/DDBJ whole genome shotgun (WGS) entry which is preliminary data.</text>
</comment>
<organism evidence="2 3">
    <name type="scientific">Thalictrum thalictroides</name>
    <name type="common">Rue-anemone</name>
    <name type="synonym">Anemone thalictroides</name>
    <dbReference type="NCBI Taxonomy" id="46969"/>
    <lineage>
        <taxon>Eukaryota</taxon>
        <taxon>Viridiplantae</taxon>
        <taxon>Streptophyta</taxon>
        <taxon>Embryophyta</taxon>
        <taxon>Tracheophyta</taxon>
        <taxon>Spermatophyta</taxon>
        <taxon>Magnoliopsida</taxon>
        <taxon>Ranunculales</taxon>
        <taxon>Ranunculaceae</taxon>
        <taxon>Thalictroideae</taxon>
        <taxon>Thalictrum</taxon>
    </lineage>
</organism>
<accession>A0A7J6V7K5</accession>
<name>A0A7J6V7K5_THATH</name>
<keyword evidence="1" id="KW-1133">Transmembrane helix</keyword>